<evidence type="ECO:0000313" key="3">
    <source>
        <dbReference type="Proteomes" id="UP001055439"/>
    </source>
</evidence>
<reference evidence="2" key="1">
    <citation type="submission" date="2022-05" db="EMBL/GenBank/DDBJ databases">
        <title>The Musa troglodytarum L. genome provides insights into the mechanism of non-climacteric behaviour and enrichment of carotenoids.</title>
        <authorList>
            <person name="Wang J."/>
        </authorList>
    </citation>
    <scope>NUCLEOTIDE SEQUENCE</scope>
    <source>
        <tissue evidence="2">Leaf</tissue>
    </source>
</reference>
<dbReference type="OrthoDB" id="1928288at2759"/>
<feature type="compositionally biased region" description="Basic residues" evidence="1">
    <location>
        <begin position="128"/>
        <end position="142"/>
    </location>
</feature>
<dbReference type="Proteomes" id="UP001055439">
    <property type="component" value="Chromosome 8"/>
</dbReference>
<dbReference type="PANTHER" id="PTHR33167:SF26">
    <property type="entry name" value="EXPRESSED PROTEIN"/>
    <property type="match status" value="1"/>
</dbReference>
<evidence type="ECO:0000313" key="2">
    <source>
        <dbReference type="EMBL" id="URE33908.1"/>
    </source>
</evidence>
<feature type="region of interest" description="Disordered" evidence="1">
    <location>
        <begin position="126"/>
        <end position="146"/>
    </location>
</feature>
<dbReference type="EMBL" id="CP097510">
    <property type="protein sequence ID" value="URE33906.1"/>
    <property type="molecule type" value="Genomic_DNA"/>
</dbReference>
<dbReference type="PANTHER" id="PTHR33167">
    <property type="entry name" value="TRANSCRIPTION FACTOR, PUTATIVE (DUF863)-RELATED"/>
    <property type="match status" value="1"/>
</dbReference>
<dbReference type="EMBL" id="CP097510">
    <property type="protein sequence ID" value="URE33907.1"/>
    <property type="molecule type" value="Genomic_DNA"/>
</dbReference>
<sequence length="165" mass="18799">MERLAECNSRDAVRNTMLKHEEIFKQQVYELHRLYKDQKLRMAELRNNEFMDTGSRIWSSASSTSNTSYNLQRCAARSNAEDRAHVKGFDLEQPAEECSSNGATSIDEEATMDEVELTLSIGCSAETKKKKKKQQKKKKKRAYRMDPRNAYTRCCSEAAPSGGMG</sequence>
<keyword evidence="3" id="KW-1185">Reference proteome</keyword>
<dbReference type="EMBL" id="CP097510">
    <property type="protein sequence ID" value="URE33908.1"/>
    <property type="molecule type" value="Genomic_DNA"/>
</dbReference>
<name>A0A9E7KTX9_9LILI</name>
<proteinExistence type="predicted"/>
<feature type="region of interest" description="Disordered" evidence="1">
    <location>
        <begin position="90"/>
        <end position="111"/>
    </location>
</feature>
<organism evidence="2 3">
    <name type="scientific">Musa troglodytarum</name>
    <name type="common">fe'i banana</name>
    <dbReference type="NCBI Taxonomy" id="320322"/>
    <lineage>
        <taxon>Eukaryota</taxon>
        <taxon>Viridiplantae</taxon>
        <taxon>Streptophyta</taxon>
        <taxon>Embryophyta</taxon>
        <taxon>Tracheophyta</taxon>
        <taxon>Spermatophyta</taxon>
        <taxon>Magnoliopsida</taxon>
        <taxon>Liliopsida</taxon>
        <taxon>Zingiberales</taxon>
        <taxon>Musaceae</taxon>
        <taxon>Musa</taxon>
    </lineage>
</organism>
<gene>
    <name evidence="2" type="ORF">MUK42_07213</name>
</gene>
<accession>A0A9E7KTX9</accession>
<dbReference type="AlphaFoldDB" id="A0A9E7KTX9"/>
<evidence type="ECO:0000256" key="1">
    <source>
        <dbReference type="SAM" id="MobiDB-lite"/>
    </source>
</evidence>
<protein>
    <submittedName>
        <fullName evidence="2">Uncharacterized protein</fullName>
    </submittedName>
</protein>